<dbReference type="PROSITE" id="PS51362">
    <property type="entry name" value="TGF_BETA_2"/>
    <property type="match status" value="1"/>
</dbReference>
<dbReference type="GO" id="GO:0005615">
    <property type="term" value="C:extracellular space"/>
    <property type="evidence" value="ECO:0007669"/>
    <property type="project" value="TreeGrafter"/>
</dbReference>
<evidence type="ECO:0000256" key="4">
    <source>
        <dbReference type="ARBA" id="ARBA00023030"/>
    </source>
</evidence>
<comment type="caution">
    <text evidence="9">The sequence shown here is derived from an EMBL/GenBank/DDBJ whole genome shotgun (WGS) entry which is preliminary data.</text>
</comment>
<dbReference type="SMART" id="SM00204">
    <property type="entry name" value="TGFB"/>
    <property type="match status" value="1"/>
</dbReference>
<accession>A0A210PQ13</accession>
<evidence type="ECO:0000259" key="8">
    <source>
        <dbReference type="PROSITE" id="PS51362"/>
    </source>
</evidence>
<keyword evidence="4 6" id="KW-0339">Growth factor</keyword>
<dbReference type="GO" id="GO:0008083">
    <property type="term" value="F:growth factor activity"/>
    <property type="evidence" value="ECO:0007669"/>
    <property type="project" value="UniProtKB-KW"/>
</dbReference>
<dbReference type="EMBL" id="NEDP02005561">
    <property type="protein sequence ID" value="OWF38590.1"/>
    <property type="molecule type" value="Genomic_DNA"/>
</dbReference>
<dbReference type="InterPro" id="IPR001839">
    <property type="entry name" value="TGF-b_C"/>
</dbReference>
<feature type="signal peptide" evidence="7">
    <location>
        <begin position="1"/>
        <end position="26"/>
    </location>
</feature>
<feature type="domain" description="TGF-beta family profile" evidence="8">
    <location>
        <begin position="294"/>
        <end position="410"/>
    </location>
</feature>
<organism evidence="9 10">
    <name type="scientific">Mizuhopecten yessoensis</name>
    <name type="common">Japanese scallop</name>
    <name type="synonym">Patinopecten yessoensis</name>
    <dbReference type="NCBI Taxonomy" id="6573"/>
    <lineage>
        <taxon>Eukaryota</taxon>
        <taxon>Metazoa</taxon>
        <taxon>Spiralia</taxon>
        <taxon>Lophotrochozoa</taxon>
        <taxon>Mollusca</taxon>
        <taxon>Bivalvia</taxon>
        <taxon>Autobranchia</taxon>
        <taxon>Pteriomorphia</taxon>
        <taxon>Pectinida</taxon>
        <taxon>Pectinoidea</taxon>
        <taxon>Pectinidae</taxon>
        <taxon>Mizuhopecten</taxon>
    </lineage>
</organism>
<reference evidence="9 10" key="1">
    <citation type="journal article" date="2017" name="Nat. Ecol. Evol.">
        <title>Scallop genome provides insights into evolution of bilaterian karyotype and development.</title>
        <authorList>
            <person name="Wang S."/>
            <person name="Zhang J."/>
            <person name="Jiao W."/>
            <person name="Li J."/>
            <person name="Xun X."/>
            <person name="Sun Y."/>
            <person name="Guo X."/>
            <person name="Huan P."/>
            <person name="Dong B."/>
            <person name="Zhang L."/>
            <person name="Hu X."/>
            <person name="Sun X."/>
            <person name="Wang J."/>
            <person name="Zhao C."/>
            <person name="Wang Y."/>
            <person name="Wang D."/>
            <person name="Huang X."/>
            <person name="Wang R."/>
            <person name="Lv J."/>
            <person name="Li Y."/>
            <person name="Zhang Z."/>
            <person name="Liu B."/>
            <person name="Lu W."/>
            <person name="Hui Y."/>
            <person name="Liang J."/>
            <person name="Zhou Z."/>
            <person name="Hou R."/>
            <person name="Li X."/>
            <person name="Liu Y."/>
            <person name="Li H."/>
            <person name="Ning X."/>
            <person name="Lin Y."/>
            <person name="Zhao L."/>
            <person name="Xing Q."/>
            <person name="Dou J."/>
            <person name="Li Y."/>
            <person name="Mao J."/>
            <person name="Guo H."/>
            <person name="Dou H."/>
            <person name="Li T."/>
            <person name="Mu C."/>
            <person name="Jiang W."/>
            <person name="Fu Q."/>
            <person name="Fu X."/>
            <person name="Miao Y."/>
            <person name="Liu J."/>
            <person name="Yu Q."/>
            <person name="Li R."/>
            <person name="Liao H."/>
            <person name="Li X."/>
            <person name="Kong Y."/>
            <person name="Jiang Z."/>
            <person name="Chourrout D."/>
            <person name="Li R."/>
            <person name="Bao Z."/>
        </authorList>
    </citation>
    <scope>NUCLEOTIDE SEQUENCE [LARGE SCALE GENOMIC DNA]</scope>
    <source>
        <strain evidence="9 10">PY_sf001</strain>
    </source>
</reference>
<evidence type="ECO:0000256" key="5">
    <source>
        <dbReference type="ARBA" id="ARBA00023157"/>
    </source>
</evidence>
<dbReference type="PANTHER" id="PTHR11848">
    <property type="entry name" value="TGF-BETA FAMILY"/>
    <property type="match status" value="1"/>
</dbReference>
<dbReference type="OrthoDB" id="5987191at2759"/>
<keyword evidence="5" id="KW-1015">Disulfide bond</keyword>
<dbReference type="PANTHER" id="PTHR11848:SF262">
    <property type="entry name" value="LD29161P"/>
    <property type="match status" value="1"/>
</dbReference>
<protein>
    <submittedName>
        <fullName evidence="9">Bone morphogenetic protein 2</fullName>
    </submittedName>
</protein>
<sequence length="410" mass="47058">MILYVVSRTVVLTVLLVALHLTIVDCKPALSASQQVSEAEKEIDISNLRIEAFKQSILEQIGDSLPSNVSNVTHSIETKRQKIREFRDYLRSKNDMQHIPDKEEMESESKRVRRTYKGDYKQQRSNPTDLEGPVLFYNIQETLPKDIYRELVVFSATLQLFKKQTNTSASNKTQQSLMNIKVFNVERNENLNLVKGKQISSKTIDVSISGWEAFDISAATQNWIDNPQSNHGLLLSSDTHNITQIVSFAEDTLMLKRLHNHYDEGRDVHLPKHSSDYFIPLLKLDAEERPILKRVKRQAGRRDCTQGDGEDRCCRFRTQINFRDIGWNWVIAPTDYEAFHCEGTCPDRFKMANTFTGIKSTLHKMDPSRFSAPCCIPSSFKPLTILHEDAYNNLVFTDFADMVVQDCKCA</sequence>
<evidence type="ECO:0000313" key="9">
    <source>
        <dbReference type="EMBL" id="OWF38590.1"/>
    </source>
</evidence>
<dbReference type="GO" id="GO:0005125">
    <property type="term" value="F:cytokine activity"/>
    <property type="evidence" value="ECO:0007669"/>
    <property type="project" value="TreeGrafter"/>
</dbReference>
<dbReference type="InterPro" id="IPR001111">
    <property type="entry name" value="TGF-b_propeptide"/>
</dbReference>
<feature type="chain" id="PRO_5012261905" evidence="7">
    <location>
        <begin position="27"/>
        <end position="410"/>
    </location>
</feature>
<evidence type="ECO:0000256" key="6">
    <source>
        <dbReference type="RuleBase" id="RU000354"/>
    </source>
</evidence>
<dbReference type="Pfam" id="PF00688">
    <property type="entry name" value="TGFb_propeptide"/>
    <property type="match status" value="1"/>
</dbReference>
<comment type="subcellular location">
    <subcellularLocation>
        <location evidence="1">Secreted</location>
    </subcellularLocation>
</comment>
<keyword evidence="10" id="KW-1185">Reference proteome</keyword>
<dbReference type="InterPro" id="IPR029034">
    <property type="entry name" value="Cystine-knot_cytokine"/>
</dbReference>
<dbReference type="STRING" id="6573.A0A210PQ13"/>
<evidence type="ECO:0000256" key="3">
    <source>
        <dbReference type="ARBA" id="ARBA00022525"/>
    </source>
</evidence>
<proteinExistence type="inferred from homology"/>
<dbReference type="Pfam" id="PF00019">
    <property type="entry name" value="TGF_beta"/>
    <property type="match status" value="1"/>
</dbReference>
<dbReference type="Proteomes" id="UP000242188">
    <property type="component" value="Unassembled WGS sequence"/>
</dbReference>
<dbReference type="InterPro" id="IPR015615">
    <property type="entry name" value="TGF-beta-rel"/>
</dbReference>
<evidence type="ECO:0000256" key="2">
    <source>
        <dbReference type="ARBA" id="ARBA00006656"/>
    </source>
</evidence>
<dbReference type="Gene3D" id="2.10.90.10">
    <property type="entry name" value="Cystine-knot cytokines"/>
    <property type="match status" value="1"/>
</dbReference>
<comment type="similarity">
    <text evidence="2 6">Belongs to the TGF-beta family.</text>
</comment>
<keyword evidence="3" id="KW-0964">Secreted</keyword>
<dbReference type="CDD" id="cd19376">
    <property type="entry name" value="TGF_beta_GDF15"/>
    <property type="match status" value="1"/>
</dbReference>
<evidence type="ECO:0000256" key="1">
    <source>
        <dbReference type="ARBA" id="ARBA00004613"/>
    </source>
</evidence>
<dbReference type="AlphaFoldDB" id="A0A210PQ13"/>
<dbReference type="SUPFAM" id="SSF57501">
    <property type="entry name" value="Cystine-knot cytokines"/>
    <property type="match status" value="1"/>
</dbReference>
<keyword evidence="7" id="KW-0732">Signal</keyword>
<dbReference type="InterPro" id="IPR017948">
    <property type="entry name" value="TGFb_CS"/>
</dbReference>
<name>A0A210PQ13_MIZYE</name>
<dbReference type="PROSITE" id="PS00250">
    <property type="entry name" value="TGF_BETA_1"/>
    <property type="match status" value="1"/>
</dbReference>
<evidence type="ECO:0000256" key="7">
    <source>
        <dbReference type="SAM" id="SignalP"/>
    </source>
</evidence>
<evidence type="ECO:0000313" key="10">
    <source>
        <dbReference type="Proteomes" id="UP000242188"/>
    </source>
</evidence>
<gene>
    <name evidence="9" type="ORF">KP79_PYT08967</name>
</gene>
<dbReference type="Gene3D" id="2.60.120.970">
    <property type="match status" value="1"/>
</dbReference>